<sequence>MFFVLYRLQSIYSALTRRFSNPRKVLTARCGFDVSWFVTPFPSNSSRPLIIRHKSYAFVIYNIYI</sequence>
<evidence type="ECO:0000313" key="2">
    <source>
        <dbReference type="Proteomes" id="UP000269396"/>
    </source>
</evidence>
<gene>
    <name evidence="1" type="ORF">SMTD_LOCUS5005</name>
</gene>
<reference evidence="1 2" key="1">
    <citation type="submission" date="2018-11" db="EMBL/GenBank/DDBJ databases">
        <authorList>
            <consortium name="Pathogen Informatics"/>
        </authorList>
    </citation>
    <scope>NUCLEOTIDE SEQUENCE [LARGE SCALE GENOMIC DNA]</scope>
    <source>
        <strain>Denwood</strain>
        <strain evidence="2">Zambia</strain>
    </source>
</reference>
<proteinExistence type="predicted"/>
<accession>A0A183NSB9</accession>
<dbReference type="Proteomes" id="UP000269396">
    <property type="component" value="Unassembled WGS sequence"/>
</dbReference>
<dbReference type="EMBL" id="UZAL01026822">
    <property type="protein sequence ID" value="VDP26463.1"/>
    <property type="molecule type" value="Genomic_DNA"/>
</dbReference>
<name>A0A183NSB9_9TREM</name>
<protein>
    <submittedName>
        <fullName evidence="1">Uncharacterized protein</fullName>
    </submittedName>
</protein>
<evidence type="ECO:0000313" key="1">
    <source>
        <dbReference type="EMBL" id="VDP26463.1"/>
    </source>
</evidence>
<organism evidence="1 2">
    <name type="scientific">Schistosoma mattheei</name>
    <dbReference type="NCBI Taxonomy" id="31246"/>
    <lineage>
        <taxon>Eukaryota</taxon>
        <taxon>Metazoa</taxon>
        <taxon>Spiralia</taxon>
        <taxon>Lophotrochozoa</taxon>
        <taxon>Platyhelminthes</taxon>
        <taxon>Trematoda</taxon>
        <taxon>Digenea</taxon>
        <taxon>Strigeidida</taxon>
        <taxon>Schistosomatoidea</taxon>
        <taxon>Schistosomatidae</taxon>
        <taxon>Schistosoma</taxon>
    </lineage>
</organism>
<keyword evidence="2" id="KW-1185">Reference proteome</keyword>
<dbReference type="AlphaFoldDB" id="A0A183NSB9"/>